<dbReference type="PANTHER" id="PTHR12232">
    <property type="entry name" value="SH3 DOMAIN-BINDING GLUTAMIC ACID-RICH-LIKE PROTEIN"/>
    <property type="match status" value="1"/>
</dbReference>
<protein>
    <recommendedName>
        <fullName evidence="3">SH3 domain-binding glutamic acid-rich-like protein</fullName>
    </recommendedName>
</protein>
<dbReference type="GO" id="GO:0005737">
    <property type="term" value="C:cytoplasm"/>
    <property type="evidence" value="ECO:0007669"/>
    <property type="project" value="TreeGrafter"/>
</dbReference>
<name>A0A0B6XZE6_9EUPU</name>
<dbReference type="PANTHER" id="PTHR12232:SF15">
    <property type="entry name" value="SH3 DOMAIN-BINDING GLUTAMIC ACID-RICH PROTEIN HOMOLOG"/>
    <property type="match status" value="1"/>
</dbReference>
<dbReference type="Gene3D" id="3.40.30.10">
    <property type="entry name" value="Glutaredoxin"/>
    <property type="match status" value="1"/>
</dbReference>
<reference evidence="2" key="1">
    <citation type="submission" date="2014-12" db="EMBL/GenBank/DDBJ databases">
        <title>Insight into the proteome of Arion vulgaris.</title>
        <authorList>
            <person name="Aradska J."/>
            <person name="Bulat T."/>
            <person name="Smidak R."/>
            <person name="Sarate P."/>
            <person name="Gangsoo J."/>
            <person name="Sialana F."/>
            <person name="Bilban M."/>
            <person name="Lubec G."/>
        </authorList>
    </citation>
    <scope>NUCLEOTIDE SEQUENCE</scope>
    <source>
        <tissue evidence="2">Skin</tissue>
    </source>
</reference>
<evidence type="ECO:0008006" key="3">
    <source>
        <dbReference type="Google" id="ProtNLM"/>
    </source>
</evidence>
<dbReference type="SUPFAM" id="SSF52833">
    <property type="entry name" value="Thioredoxin-like"/>
    <property type="match status" value="1"/>
</dbReference>
<dbReference type="AlphaFoldDB" id="A0A0B6XZE6"/>
<organism evidence="2">
    <name type="scientific">Arion vulgaris</name>
    <dbReference type="NCBI Taxonomy" id="1028688"/>
    <lineage>
        <taxon>Eukaryota</taxon>
        <taxon>Metazoa</taxon>
        <taxon>Spiralia</taxon>
        <taxon>Lophotrochozoa</taxon>
        <taxon>Mollusca</taxon>
        <taxon>Gastropoda</taxon>
        <taxon>Heterobranchia</taxon>
        <taxon>Euthyneura</taxon>
        <taxon>Panpulmonata</taxon>
        <taxon>Eupulmonata</taxon>
        <taxon>Stylommatophora</taxon>
        <taxon>Helicina</taxon>
        <taxon>Arionoidea</taxon>
        <taxon>Arionidae</taxon>
        <taxon>Arion</taxon>
    </lineage>
</organism>
<accession>A0A0B6XZE6</accession>
<dbReference type="Pfam" id="PF04908">
    <property type="entry name" value="SH3BGR"/>
    <property type="match status" value="1"/>
</dbReference>
<dbReference type="InterPro" id="IPR036249">
    <property type="entry name" value="Thioredoxin-like_sf"/>
</dbReference>
<gene>
    <name evidence="2" type="primary">ORF5563</name>
</gene>
<dbReference type="InterPro" id="IPR006993">
    <property type="entry name" value="Glut_rich_SH3-bd"/>
</dbReference>
<dbReference type="InterPro" id="IPR051033">
    <property type="entry name" value="SH3BGR"/>
</dbReference>
<sequence length="95" mass="10473">MSGKITVYISNLASNIETRKHQMRIQDVLSGSQFDFDVVDVSASKDKLAKMRDIVGDAKALAPQIAHGDVYCGNYEAFEEAVECKSLNEFLKNSA</sequence>
<dbReference type="EMBL" id="HACG01002031">
    <property type="protein sequence ID" value="CEK48896.1"/>
    <property type="molecule type" value="Transcribed_RNA"/>
</dbReference>
<proteinExistence type="inferred from homology"/>
<evidence type="ECO:0000256" key="1">
    <source>
        <dbReference type="ARBA" id="ARBA00007764"/>
    </source>
</evidence>
<evidence type="ECO:0000313" key="2">
    <source>
        <dbReference type="EMBL" id="CEK48896.1"/>
    </source>
</evidence>
<comment type="similarity">
    <text evidence="1">Belongs to the SH3BGR family.</text>
</comment>